<proteinExistence type="predicted"/>
<evidence type="ECO:0000313" key="1">
    <source>
        <dbReference type="EMBL" id="MEX3930850.1"/>
    </source>
</evidence>
<gene>
    <name evidence="1" type="ORF">AB4Y32_03350</name>
</gene>
<name>A0ACC6TTT5_9BURK</name>
<sequence>MTAPPTIEDAAIACILPVAFAASRRSLASTHAARHAHAHCAPDRRSTKRATALRQEGVLVKTADSFVIGRNAAPHAIRICMSGALLDSLARGLAAIGTTLEHWLEGGMAASYAP</sequence>
<dbReference type="Proteomes" id="UP001558850">
    <property type="component" value="Unassembled WGS sequence"/>
</dbReference>
<evidence type="ECO:0000313" key="2">
    <source>
        <dbReference type="Proteomes" id="UP001558850"/>
    </source>
</evidence>
<accession>A0ACC6TTT5</accession>
<comment type="caution">
    <text evidence="1">The sequence shown here is derived from an EMBL/GenBank/DDBJ whole genome shotgun (WGS) entry which is preliminary data.</text>
</comment>
<organism evidence="1 2">
    <name type="scientific">Paraburkholderia phymatum</name>
    <dbReference type="NCBI Taxonomy" id="148447"/>
    <lineage>
        <taxon>Bacteria</taxon>
        <taxon>Pseudomonadati</taxon>
        <taxon>Pseudomonadota</taxon>
        <taxon>Betaproteobacteria</taxon>
        <taxon>Burkholderiales</taxon>
        <taxon>Burkholderiaceae</taxon>
        <taxon>Paraburkholderia</taxon>
    </lineage>
</organism>
<dbReference type="EMBL" id="JBFRCH010000001">
    <property type="protein sequence ID" value="MEX3930850.1"/>
    <property type="molecule type" value="Genomic_DNA"/>
</dbReference>
<reference evidence="1" key="1">
    <citation type="submission" date="2024-07" db="EMBL/GenBank/DDBJ databases">
        <title>A survey of Mimosa microsymbionts across Brazilian biomes reveals a high diversity of Paraburkholderia nodulating endemic species, but also that Cupriavidus is common as a symbiont of widespread species.</title>
        <authorList>
            <person name="Rouws L."/>
            <person name="Barauna A."/>
            <person name="Beukes C."/>
            <person name="Rouws J.R.C."/>
            <person name="De Faria S.M."/>
            <person name="Gross E."/>
            <person name="Bueno Dos Reis Junior F."/>
            <person name="Simon M.F."/>
            <person name="Maluk M."/>
            <person name="Odee D.W."/>
            <person name="Kenicer G."/>
            <person name="Young J.P.W."/>
            <person name="Reis V.M."/>
            <person name="Zilli J."/>
            <person name="James E.K."/>
        </authorList>
    </citation>
    <scope>NUCLEOTIDE SEQUENCE</scope>
    <source>
        <strain evidence="1">EG181B</strain>
    </source>
</reference>
<protein>
    <submittedName>
        <fullName evidence="1">Uncharacterized protein</fullName>
    </submittedName>
</protein>
<keyword evidence="2" id="KW-1185">Reference proteome</keyword>